<dbReference type="RefSeq" id="WP_109322007.1">
    <property type="nucleotide sequence ID" value="NZ_CP029346.1"/>
</dbReference>
<reference evidence="2" key="1">
    <citation type="submission" date="2018-05" db="EMBL/GenBank/DDBJ databases">
        <title>Pseudarcicella sp. HME7025 Genome sequencing and assembly.</title>
        <authorList>
            <person name="Kim H."/>
            <person name="Kang H."/>
            <person name="Joh K."/>
        </authorList>
    </citation>
    <scope>NUCLEOTIDE SEQUENCE [LARGE SCALE GENOMIC DNA]</scope>
    <source>
        <strain evidence="2">HME7025</strain>
    </source>
</reference>
<organism evidence="1 2">
    <name type="scientific">Aquirufa nivalisilvae</name>
    <dbReference type="NCBI Taxonomy" id="2516557"/>
    <lineage>
        <taxon>Bacteria</taxon>
        <taxon>Pseudomonadati</taxon>
        <taxon>Bacteroidota</taxon>
        <taxon>Cytophagia</taxon>
        <taxon>Cytophagales</taxon>
        <taxon>Flectobacillaceae</taxon>
        <taxon>Aquirufa</taxon>
    </lineage>
</organism>
<dbReference type="EMBL" id="CP029346">
    <property type="protein sequence ID" value="AWL08243.1"/>
    <property type="molecule type" value="Genomic_DNA"/>
</dbReference>
<dbReference type="OrthoDB" id="9796999at2"/>
<dbReference type="Proteomes" id="UP000245468">
    <property type="component" value="Chromosome"/>
</dbReference>
<evidence type="ECO:0000313" key="1">
    <source>
        <dbReference type="EMBL" id="AWL08243.1"/>
    </source>
</evidence>
<name>A0A2S2DS77_9BACT</name>
<dbReference type="KEGG" id="psez:HME7025_00370"/>
<protein>
    <recommendedName>
        <fullName evidence="3">Bacteriocin-protection protein, YdeI/OmpD-associated family</fullName>
    </recommendedName>
</protein>
<evidence type="ECO:0008006" key="3">
    <source>
        <dbReference type="Google" id="ProtNLM"/>
    </source>
</evidence>
<gene>
    <name evidence="1" type="ORF">HME7025_00370</name>
</gene>
<dbReference type="Pfam" id="PF13376">
    <property type="entry name" value="OmdA"/>
    <property type="match status" value="1"/>
</dbReference>
<dbReference type="AlphaFoldDB" id="A0A2S2DS77"/>
<proteinExistence type="predicted"/>
<accession>A0A2S2DS77</accession>
<evidence type="ECO:0000313" key="2">
    <source>
        <dbReference type="Proteomes" id="UP000245468"/>
    </source>
</evidence>
<keyword evidence="2" id="KW-1185">Reference proteome</keyword>
<sequence length="191" mass="22550">MTNNTSEIISFKTSQEWREWLELHHASSPSICLKISKIKSPEQTISYQLALNEALCFGWIDGQKLPYNEHFWLQKFSKRKPKSTWSKINIQHIERLTLEGKMMPAGILAVQEAKDDGRWEQAYDAQSQMVIPEDFLMELSKNKSAEQFFQSFNRANLFAIYFRLQSAKKPETRKKRMEKILEMLSKNEKFH</sequence>